<dbReference type="AlphaFoldDB" id="A0A7W9WWV6"/>
<evidence type="ECO:0000256" key="1">
    <source>
        <dbReference type="ARBA" id="ARBA00000022"/>
    </source>
</evidence>
<protein>
    <recommendedName>
        <fullName evidence="3">NADAR domain-containing protein</fullName>
    </recommendedName>
</protein>
<evidence type="ECO:0000313" key="4">
    <source>
        <dbReference type="EMBL" id="MBB6106513.1"/>
    </source>
</evidence>
<dbReference type="NCBIfam" id="TIGR02464">
    <property type="entry name" value="ribofla_fusion"/>
    <property type="match status" value="1"/>
</dbReference>
<dbReference type="Pfam" id="PF08719">
    <property type="entry name" value="NADAR"/>
    <property type="match status" value="1"/>
</dbReference>
<organism evidence="4 5">
    <name type="scientific">Paraburkholderia bannensis</name>
    <dbReference type="NCBI Taxonomy" id="765414"/>
    <lineage>
        <taxon>Bacteria</taxon>
        <taxon>Pseudomonadati</taxon>
        <taxon>Pseudomonadota</taxon>
        <taxon>Betaproteobacteria</taxon>
        <taxon>Burkholderiales</taxon>
        <taxon>Burkholderiaceae</taxon>
        <taxon>Paraburkholderia</taxon>
    </lineage>
</organism>
<accession>A0A7W9WWV6</accession>
<evidence type="ECO:0000313" key="5">
    <source>
        <dbReference type="Proteomes" id="UP000571554"/>
    </source>
</evidence>
<proteinExistence type="predicted"/>
<keyword evidence="5" id="KW-1185">Reference proteome</keyword>
<sequence length="164" mass="18487">MHRIGNYTAFFGAGDVFSNWHRCQFTYRGFSFSSVEQFMMFSKAKLFGDERSAAAVMATADPAQQKAIGRKVEGFDQTVWEARREGIVFVGCREKFAQNRAMRSVLMASNPTVLVEASPWDRIWGVGLKADDPGIADPSKWRGLNLLGTTLMRVRDVLDPRHSF</sequence>
<feature type="domain" description="NADAR" evidence="3">
    <location>
        <begin position="15"/>
        <end position="158"/>
    </location>
</feature>
<dbReference type="Proteomes" id="UP000571554">
    <property type="component" value="Unassembled WGS sequence"/>
</dbReference>
<comment type="caution">
    <text evidence="4">The sequence shown here is derived from an EMBL/GenBank/DDBJ whole genome shotgun (WGS) entry which is preliminary data.</text>
</comment>
<comment type="catalytic activity">
    <reaction evidence="1">
        <text>5-amino-6-(5-phospho-D-ribosylamino)uracil + H2O = 5,6-diaminouracil + D-ribose 5-phosphate</text>
        <dbReference type="Rhea" id="RHEA:55020"/>
        <dbReference type="ChEBI" id="CHEBI:15377"/>
        <dbReference type="ChEBI" id="CHEBI:46252"/>
        <dbReference type="ChEBI" id="CHEBI:58453"/>
        <dbReference type="ChEBI" id="CHEBI:78346"/>
    </reaction>
</comment>
<evidence type="ECO:0000259" key="3">
    <source>
        <dbReference type="Pfam" id="PF08719"/>
    </source>
</evidence>
<gene>
    <name evidence="4" type="ORF">F4827_006388</name>
</gene>
<dbReference type="CDD" id="cd15457">
    <property type="entry name" value="NADAR"/>
    <property type="match status" value="1"/>
</dbReference>
<dbReference type="Gene3D" id="1.10.357.40">
    <property type="entry name" value="YbiA-like"/>
    <property type="match status" value="1"/>
</dbReference>
<reference evidence="4 5" key="1">
    <citation type="submission" date="2020-08" db="EMBL/GenBank/DDBJ databases">
        <title>Above-ground endophytic microbial communities from plants in different locations in the United States.</title>
        <authorList>
            <person name="Frank C."/>
        </authorList>
    </citation>
    <scope>NUCLEOTIDE SEQUENCE [LARGE SCALE GENOMIC DNA]</scope>
    <source>
        <strain evidence="4 5">WP4_2_2</strain>
    </source>
</reference>
<comment type="catalytic activity">
    <reaction evidence="2">
        <text>2,5-diamino-6-hydroxy-4-(5-phosphoribosylamino)-pyrimidine + H2O = 2,5,6-triamino-4-hydroxypyrimidine + D-ribose 5-phosphate</text>
        <dbReference type="Rhea" id="RHEA:23436"/>
        <dbReference type="ChEBI" id="CHEBI:15377"/>
        <dbReference type="ChEBI" id="CHEBI:58614"/>
        <dbReference type="ChEBI" id="CHEBI:78346"/>
        <dbReference type="ChEBI" id="CHEBI:137796"/>
    </reaction>
</comment>
<dbReference type="InterPro" id="IPR037238">
    <property type="entry name" value="YbiA-like_sf"/>
</dbReference>
<evidence type="ECO:0000256" key="2">
    <source>
        <dbReference type="ARBA" id="ARBA00000751"/>
    </source>
</evidence>
<dbReference type="EMBL" id="JACHBW010000027">
    <property type="protein sequence ID" value="MBB6106513.1"/>
    <property type="molecule type" value="Genomic_DNA"/>
</dbReference>
<name>A0A7W9WWV6_9BURK</name>
<dbReference type="RefSeq" id="WP_183733795.1">
    <property type="nucleotide sequence ID" value="NZ_JACHBW010000027.1"/>
</dbReference>
<dbReference type="SUPFAM" id="SSF143990">
    <property type="entry name" value="YbiA-like"/>
    <property type="match status" value="1"/>
</dbReference>
<dbReference type="InterPro" id="IPR012816">
    <property type="entry name" value="NADAR"/>
</dbReference>